<dbReference type="SUPFAM" id="SSF88723">
    <property type="entry name" value="PIN domain-like"/>
    <property type="match status" value="1"/>
</dbReference>
<reference evidence="2" key="3">
    <citation type="submission" date="2015-06" db="UniProtKB">
        <authorList>
            <consortium name="EnsemblMetazoa"/>
        </authorList>
    </citation>
    <scope>IDENTIFICATION</scope>
</reference>
<dbReference type="EnsemblMetazoa" id="CapteT217788">
    <property type="protein sequence ID" value="CapteP217788"/>
    <property type="gene ID" value="CapteG217788"/>
</dbReference>
<dbReference type="PANTHER" id="PTHR47018">
    <property type="entry name" value="CXC DOMAIN-CONTAINING PROTEIN-RELATED"/>
    <property type="match status" value="1"/>
</dbReference>
<dbReference type="EMBL" id="AMQN01030049">
    <property type="status" value="NOT_ANNOTATED_CDS"/>
    <property type="molecule type" value="Genomic_DNA"/>
</dbReference>
<dbReference type="InterPro" id="IPR029060">
    <property type="entry name" value="PIN-like_dom_sf"/>
</dbReference>
<accession>R7TH87</accession>
<dbReference type="Proteomes" id="UP000014760">
    <property type="component" value="Unassembled WGS sequence"/>
</dbReference>
<reference evidence="3" key="1">
    <citation type="submission" date="2012-12" db="EMBL/GenBank/DDBJ databases">
        <authorList>
            <person name="Hellsten U."/>
            <person name="Grimwood J."/>
            <person name="Chapman J.A."/>
            <person name="Shapiro H."/>
            <person name="Aerts A."/>
            <person name="Otillar R.P."/>
            <person name="Terry A.Y."/>
            <person name="Boore J.L."/>
            <person name="Simakov O."/>
            <person name="Marletaz F."/>
            <person name="Cho S.-J."/>
            <person name="Edsinger-Gonzales E."/>
            <person name="Havlak P."/>
            <person name="Kuo D.-H."/>
            <person name="Larsson T."/>
            <person name="Lv J."/>
            <person name="Arendt D."/>
            <person name="Savage R."/>
            <person name="Osoegawa K."/>
            <person name="de Jong P."/>
            <person name="Lindberg D.R."/>
            <person name="Seaver E.C."/>
            <person name="Weisblat D.A."/>
            <person name="Putnam N.H."/>
            <person name="Grigoriev I.V."/>
            <person name="Rokhsar D.S."/>
        </authorList>
    </citation>
    <scope>NUCLEOTIDE SEQUENCE</scope>
    <source>
        <strain evidence="3">I ESC-2004</strain>
    </source>
</reference>
<evidence type="ECO:0000313" key="2">
    <source>
        <dbReference type="EnsemblMetazoa" id="CapteP217788"/>
    </source>
</evidence>
<gene>
    <name evidence="1" type="ORF">CAPTEDRAFT_217788</name>
</gene>
<proteinExistence type="predicted"/>
<reference evidence="1 3" key="2">
    <citation type="journal article" date="2013" name="Nature">
        <title>Insights into bilaterian evolution from three spiralian genomes.</title>
        <authorList>
            <person name="Simakov O."/>
            <person name="Marletaz F."/>
            <person name="Cho S.J."/>
            <person name="Edsinger-Gonzales E."/>
            <person name="Havlak P."/>
            <person name="Hellsten U."/>
            <person name="Kuo D.H."/>
            <person name="Larsson T."/>
            <person name="Lv J."/>
            <person name="Arendt D."/>
            <person name="Savage R."/>
            <person name="Osoegawa K."/>
            <person name="de Jong P."/>
            <person name="Grimwood J."/>
            <person name="Chapman J.A."/>
            <person name="Shapiro H."/>
            <person name="Aerts A."/>
            <person name="Otillar R.P."/>
            <person name="Terry A.Y."/>
            <person name="Boore J.L."/>
            <person name="Grigoriev I.V."/>
            <person name="Lindberg D.R."/>
            <person name="Seaver E.C."/>
            <person name="Weisblat D.A."/>
            <person name="Putnam N.H."/>
            <person name="Rokhsar D.S."/>
        </authorList>
    </citation>
    <scope>NUCLEOTIDE SEQUENCE</scope>
    <source>
        <strain evidence="1 3">I ESC-2004</strain>
    </source>
</reference>
<evidence type="ECO:0008006" key="4">
    <source>
        <dbReference type="Google" id="ProtNLM"/>
    </source>
</evidence>
<name>R7TH87_CAPTE</name>
<dbReference type="Gene3D" id="3.40.50.1010">
    <property type="entry name" value="5'-nuclease"/>
    <property type="match status" value="1"/>
</dbReference>
<keyword evidence="3" id="KW-1185">Reference proteome</keyword>
<dbReference type="EMBL" id="KB309885">
    <property type="protein sequence ID" value="ELT93079.1"/>
    <property type="molecule type" value="Genomic_DNA"/>
</dbReference>
<sequence length="1299" mass="147009">MNCAICREPLRAERKVQTLGAKGRKSLLAATVARGDEQLHTELESIGSPCNVHAACYKDYTRETTIVAAKRKVIAADEFTGNVDSGDRSQRRSKSETFSIKEDCFFCGKRVHPHQKLPKHRRKDYRKVETLPIIQTIISLAEERNNSWGNEVLLRIQTEQDLVSTEAKYHTECYLQFQKGAQERSTRSKGRPREARKEEAFDRLCRFLKENDECQFSLGDLKNQVNASLNRNDESFTSRTLKDRLQTQFGDNLIVTTLRGRMENIVTMKDKSHRVLKDTWDRDNRTDSEGEKDKIVEMAAAIMRDDIQAMIYDCSEYPTLEDANFMESLVPPRLQKFMHGVIKTKSADASCVERRCASIAHSIISACRPRSFISPILTILMSIAVYLYHRFSSKELICLLNSLGFSDDCKEVQRLLSAIVSNDQPSYQLDGFFQFVFDNADFNVATISGHNTFHSMGGIGCHSRFWEIQGHHQKTQLNPRSQKLSFALDQLRMASMTLPVANPNLGAPSPSWGGFMQLASKGENYERTRIEILPFINRQPTNPSSIYTALNFAREQSSLHGMETCFVTFDQPLYVKANEIVASDEILQGVVVRLGGFHLLISFMGSVGYIMGGSGLEVLWESVYAPASVVHMMTGHAYARALRAHLLTSAALFTFMMTEMEDKTKESLSALHKAVIDQKPVDLEDEKVMQTLIEKNQQWIKTEKERSRTGRLWMNYMEQVSLIKQFIYAERTGDWALHLNSIRQMIPYFHAAGHLAYAKSARIYLQQMQTLQSTMNETEFSKFTKDGYFTIRRKDHFISADHQDLNIFLEWLKSHSPFIEHQNQDSLTAISTGLVADSSVNCDRSLEIGMAAASALDNQLYSEIKLRRTDRVKSIGSSTNTVKIRGQSTVVNPMLLFNRITCVMQSSSDMEVYLAYELAPQPTALFTDGVIRKTNKSIFGQLLKSQTEAIDHYPVNSTFTVDGGYLLHVVLWPTHATYDEICRGYTSFVLRHFGNAIVVFDGYETTLSTKTTEQNRRMAKGISREIIFDGTMTTTVSQESFLANRNNKSRLIGLLRDLFKDLDVRTFQTDSDADATIVQTALTHSTDGQTVVVIGNDTDLLVMMVALATPSMNMYICDTTKGPRLCTAKVKRLRFIWLVKLISFPFWKVLRSRIENAGEEFFLKLYGSNKLVSTLDKLRYYKYKQAKRKSSLTPTIKLESLPPTSAAAAQHSLRAYHQVQTWRGKMVDATAWGWQIRDGILAPVETTKGVAPQNLLKMVACGCKTQCGKSCGCRKLGLKCSSMCSHCEGESCSNRLEDL</sequence>
<dbReference type="OrthoDB" id="6143200at2759"/>
<dbReference type="PANTHER" id="PTHR47018:SF3">
    <property type="entry name" value="MYCBP-ASSOCIATED PROTEIN"/>
    <property type="match status" value="1"/>
</dbReference>
<protein>
    <recommendedName>
        <fullName evidence="4">Tesmin/TSO1-like CXC domain-containing protein</fullName>
    </recommendedName>
</protein>
<evidence type="ECO:0000313" key="3">
    <source>
        <dbReference type="Proteomes" id="UP000014760"/>
    </source>
</evidence>
<dbReference type="OMA" id="RNICKER"/>
<dbReference type="HOGENOM" id="CLU_003278_0_0_1"/>
<organism evidence="1">
    <name type="scientific">Capitella teleta</name>
    <name type="common">Polychaete worm</name>
    <dbReference type="NCBI Taxonomy" id="283909"/>
    <lineage>
        <taxon>Eukaryota</taxon>
        <taxon>Metazoa</taxon>
        <taxon>Spiralia</taxon>
        <taxon>Lophotrochozoa</taxon>
        <taxon>Annelida</taxon>
        <taxon>Polychaeta</taxon>
        <taxon>Sedentaria</taxon>
        <taxon>Scolecida</taxon>
        <taxon>Capitellidae</taxon>
        <taxon>Capitella</taxon>
    </lineage>
</organism>
<evidence type="ECO:0000313" key="1">
    <source>
        <dbReference type="EMBL" id="ELT93079.1"/>
    </source>
</evidence>